<protein>
    <recommendedName>
        <fullName evidence="3">Retrotransposon gag domain-containing protein</fullName>
    </recommendedName>
</protein>
<evidence type="ECO:0008006" key="3">
    <source>
        <dbReference type="Google" id="ProtNLM"/>
    </source>
</evidence>
<organism evidence="1 2">
    <name type="scientific">Brassica cretica</name>
    <name type="common">Mustard</name>
    <dbReference type="NCBI Taxonomy" id="69181"/>
    <lineage>
        <taxon>Eukaryota</taxon>
        <taxon>Viridiplantae</taxon>
        <taxon>Streptophyta</taxon>
        <taxon>Embryophyta</taxon>
        <taxon>Tracheophyta</taxon>
        <taxon>Spermatophyta</taxon>
        <taxon>Magnoliopsida</taxon>
        <taxon>eudicotyledons</taxon>
        <taxon>Gunneridae</taxon>
        <taxon>Pentapetalae</taxon>
        <taxon>rosids</taxon>
        <taxon>malvids</taxon>
        <taxon>Brassicales</taxon>
        <taxon>Brassicaceae</taxon>
        <taxon>Brassiceae</taxon>
        <taxon>Brassica</taxon>
    </lineage>
</organism>
<dbReference type="PANTHER" id="PTHR33223:SF9">
    <property type="entry name" value="RETROTRANSPOSON GAG DOMAIN-CONTAINING PROTEIN"/>
    <property type="match status" value="1"/>
</dbReference>
<comment type="caution">
    <text evidence="1">The sequence shown here is derived from an EMBL/GenBank/DDBJ whole genome shotgun (WGS) entry which is preliminary data.</text>
</comment>
<gene>
    <name evidence="1" type="ORF">F2Q69_00059419</name>
</gene>
<name>A0A8S9RKH0_BRACR</name>
<dbReference type="AlphaFoldDB" id="A0A8S9RKH0"/>
<reference evidence="1" key="1">
    <citation type="submission" date="2019-12" db="EMBL/GenBank/DDBJ databases">
        <title>Genome sequencing and annotation of Brassica cretica.</title>
        <authorList>
            <person name="Studholme D.J."/>
            <person name="Sarris P."/>
        </authorList>
    </citation>
    <scope>NUCLEOTIDE SEQUENCE</scope>
    <source>
        <strain evidence="1">PFS-109/04</strain>
        <tissue evidence="1">Leaf</tissue>
    </source>
</reference>
<dbReference type="PANTHER" id="PTHR33223">
    <property type="entry name" value="CCHC-TYPE DOMAIN-CONTAINING PROTEIN"/>
    <property type="match status" value="1"/>
</dbReference>
<dbReference type="Proteomes" id="UP000712600">
    <property type="component" value="Unassembled WGS sequence"/>
</dbReference>
<proteinExistence type="predicted"/>
<evidence type="ECO:0000313" key="1">
    <source>
        <dbReference type="EMBL" id="KAF3573423.1"/>
    </source>
</evidence>
<accession>A0A8S9RKH0</accession>
<evidence type="ECO:0000313" key="2">
    <source>
        <dbReference type="Proteomes" id="UP000712600"/>
    </source>
</evidence>
<sequence length="147" mass="16788">MTKSSMTDYLEQMFSKRLDAMQSMVERLSGVDPPIRKSDPDSYADTPFTDEITLIEMPRKFSFPSIKVYDGTSDPDDHIAQYRQRILAVALPKEWREATMCKGFGSTLIGPALQWYINLPSRSISSFATSSWSSSLAVDMWRKLWMA</sequence>
<dbReference type="EMBL" id="QGKX02000095">
    <property type="protein sequence ID" value="KAF3573423.1"/>
    <property type="molecule type" value="Genomic_DNA"/>
</dbReference>